<keyword evidence="1" id="KW-0812">Transmembrane</keyword>
<protein>
    <submittedName>
        <fullName evidence="2">Uncharacterized protein</fullName>
    </submittedName>
</protein>
<keyword evidence="1" id="KW-0472">Membrane</keyword>
<proteinExistence type="predicted"/>
<dbReference type="EMBL" id="JACEOL010000064">
    <property type="protein sequence ID" value="MBA4603639.1"/>
    <property type="molecule type" value="Genomic_DNA"/>
</dbReference>
<feature type="transmembrane region" description="Helical" evidence="1">
    <location>
        <begin position="81"/>
        <end position="99"/>
    </location>
</feature>
<keyword evidence="1" id="KW-1133">Transmembrane helix</keyword>
<keyword evidence="3" id="KW-1185">Reference proteome</keyword>
<comment type="caution">
    <text evidence="2">The sequence shown here is derived from an EMBL/GenBank/DDBJ whole genome shotgun (WGS) entry which is preliminary data.</text>
</comment>
<evidence type="ECO:0000313" key="2">
    <source>
        <dbReference type="EMBL" id="MBA4603639.1"/>
    </source>
</evidence>
<evidence type="ECO:0000313" key="3">
    <source>
        <dbReference type="Proteomes" id="UP000538292"/>
    </source>
</evidence>
<dbReference type="RefSeq" id="WP_181742114.1">
    <property type="nucleotide sequence ID" value="NZ_JACEOL010000064.1"/>
</dbReference>
<name>A0A7W1XUQ2_9BACL</name>
<accession>A0A7W1XUQ2</accession>
<dbReference type="Proteomes" id="UP000538292">
    <property type="component" value="Unassembled WGS sequence"/>
</dbReference>
<organism evidence="2 3">
    <name type="scientific">Thermoactinomyces mirandus</name>
    <dbReference type="NCBI Taxonomy" id="2756294"/>
    <lineage>
        <taxon>Bacteria</taxon>
        <taxon>Bacillati</taxon>
        <taxon>Bacillota</taxon>
        <taxon>Bacilli</taxon>
        <taxon>Bacillales</taxon>
        <taxon>Thermoactinomycetaceae</taxon>
        <taxon>Thermoactinomyces</taxon>
    </lineage>
</organism>
<evidence type="ECO:0000256" key="1">
    <source>
        <dbReference type="SAM" id="Phobius"/>
    </source>
</evidence>
<feature type="transmembrane region" description="Helical" evidence="1">
    <location>
        <begin position="51"/>
        <end position="69"/>
    </location>
</feature>
<dbReference type="AlphaFoldDB" id="A0A7W1XUQ2"/>
<reference evidence="2 3" key="1">
    <citation type="submission" date="2020-07" db="EMBL/GenBank/DDBJ databases">
        <title>Thermoactinomyces phylogeny.</title>
        <authorList>
            <person name="Dunlap C."/>
        </authorList>
    </citation>
    <scope>NUCLEOTIDE SEQUENCE [LARGE SCALE GENOMIC DNA]</scope>
    <source>
        <strain evidence="2 3">AMNI-1</strain>
    </source>
</reference>
<feature type="transmembrane region" description="Helical" evidence="1">
    <location>
        <begin position="7"/>
        <end position="24"/>
    </location>
</feature>
<gene>
    <name evidence="2" type="ORF">H2C83_15320</name>
</gene>
<sequence>MNKHHYFYISIGLFLFSAFIRPIGEDGFNWGDVLFHAMGLPIWSNEASFDGLHYSVIFYLLLAISSWTAIYRLSNWSFTRFIVYTILANILISPVIQWSKEEFWGSYNDLRSIEYHSSESNCHADNHEDKVQKIQCTIVLTNHSDHTLYTYIKIPKDIHFGDASPWPVEFHQDQYGQPYQLEPGKQTLNIASTLPTGHSQSLLGDWSNIPLILYYDKKAITLRAEQPVFLP</sequence>